<reference evidence="2 3" key="1">
    <citation type="submission" date="2023-05" db="EMBL/GenBank/DDBJ databases">
        <title>Lysobacter sp. strain LF1 Genome sequencing and assembly.</title>
        <authorList>
            <person name="Jung Y."/>
        </authorList>
    </citation>
    <scope>NUCLEOTIDE SEQUENCE [LARGE SCALE GENOMIC DNA]</scope>
    <source>
        <strain evidence="2 3">LF1</strain>
    </source>
</reference>
<organism evidence="2 3">
    <name type="scientific">Lysobacter stagni</name>
    <dbReference type="NCBI Taxonomy" id="3045172"/>
    <lineage>
        <taxon>Bacteria</taxon>
        <taxon>Pseudomonadati</taxon>
        <taxon>Pseudomonadota</taxon>
        <taxon>Gammaproteobacteria</taxon>
        <taxon>Lysobacterales</taxon>
        <taxon>Lysobacteraceae</taxon>
        <taxon>Lysobacter</taxon>
    </lineage>
</organism>
<feature type="chain" id="PRO_5045880178" description="Lipoprotein" evidence="1">
    <location>
        <begin position="20"/>
        <end position="179"/>
    </location>
</feature>
<evidence type="ECO:0000313" key="2">
    <source>
        <dbReference type="EMBL" id="MDI9238736.1"/>
    </source>
</evidence>
<accession>A0ABT6XF07</accession>
<name>A0ABT6XF07_9GAMM</name>
<comment type="caution">
    <text evidence="2">The sequence shown here is derived from an EMBL/GenBank/DDBJ whole genome shotgun (WGS) entry which is preliminary data.</text>
</comment>
<evidence type="ECO:0008006" key="4">
    <source>
        <dbReference type="Google" id="ProtNLM"/>
    </source>
</evidence>
<evidence type="ECO:0000313" key="3">
    <source>
        <dbReference type="Proteomes" id="UP001321580"/>
    </source>
</evidence>
<feature type="signal peptide" evidence="1">
    <location>
        <begin position="1"/>
        <end position="19"/>
    </location>
</feature>
<sequence>MNLPRSASLLLGLALVACAREDVGPSLTPDIATVEAGTALASPPSWILGARPAEGLACYLDLVEGATRESGGWSFTGAGNMRILGWSVETTGQQATQRAVYVVLSSPGHAYVFTGTRNDRPDVAAAPQFEKLAPRLAGVTADVAGSALPPGVYAMSFVVGDSGQAGSCALGEANTITVR</sequence>
<keyword evidence="3" id="KW-1185">Reference proteome</keyword>
<evidence type="ECO:0000256" key="1">
    <source>
        <dbReference type="SAM" id="SignalP"/>
    </source>
</evidence>
<gene>
    <name evidence="2" type="ORF">QLQ15_07385</name>
</gene>
<dbReference type="PROSITE" id="PS51257">
    <property type="entry name" value="PROKAR_LIPOPROTEIN"/>
    <property type="match status" value="1"/>
</dbReference>
<dbReference type="RefSeq" id="WP_283212183.1">
    <property type="nucleotide sequence ID" value="NZ_JASGBI010000001.1"/>
</dbReference>
<dbReference type="Proteomes" id="UP001321580">
    <property type="component" value="Unassembled WGS sequence"/>
</dbReference>
<dbReference type="EMBL" id="JASGBI010000001">
    <property type="protein sequence ID" value="MDI9238736.1"/>
    <property type="molecule type" value="Genomic_DNA"/>
</dbReference>
<keyword evidence="1" id="KW-0732">Signal</keyword>
<protein>
    <recommendedName>
        <fullName evidence="4">Lipoprotein</fullName>
    </recommendedName>
</protein>
<proteinExistence type="predicted"/>